<feature type="region of interest" description="Disordered" evidence="1">
    <location>
        <begin position="50"/>
        <end position="104"/>
    </location>
</feature>
<dbReference type="InterPro" id="IPR011249">
    <property type="entry name" value="Metalloenz_LuxS/M16"/>
</dbReference>
<feature type="compositionally biased region" description="Acidic residues" evidence="1">
    <location>
        <begin position="86"/>
        <end position="95"/>
    </location>
</feature>
<gene>
    <name evidence="3" type="ORF">D4764_03G0004140</name>
</gene>
<sequence>MKVQILLVVLGFVAGISAAPINDQELHIDADDAGEYLKQVLSVTDEDLEEAAEEAASELKKAGISEEDLEEAAEEAASELENASISEEDLEEAAEEAASVYQLS</sequence>
<protein>
    <submittedName>
        <fullName evidence="3">Uncharacterized protein</fullName>
    </submittedName>
</protein>
<dbReference type="AlphaFoldDB" id="A0A5C6N7Q2"/>
<keyword evidence="2" id="KW-0732">Signal</keyword>
<dbReference type="Proteomes" id="UP000324091">
    <property type="component" value="Chromosome 3"/>
</dbReference>
<feature type="compositionally biased region" description="Acidic residues" evidence="1">
    <location>
        <begin position="65"/>
        <end position="78"/>
    </location>
</feature>
<evidence type="ECO:0000256" key="2">
    <source>
        <dbReference type="SAM" id="SignalP"/>
    </source>
</evidence>
<accession>A0A5C6N7Q2</accession>
<feature type="signal peptide" evidence="2">
    <location>
        <begin position="1"/>
        <end position="18"/>
    </location>
</feature>
<dbReference type="GO" id="GO:0046872">
    <property type="term" value="F:metal ion binding"/>
    <property type="evidence" value="ECO:0007669"/>
    <property type="project" value="InterPro"/>
</dbReference>
<keyword evidence="4" id="KW-1185">Reference proteome</keyword>
<evidence type="ECO:0000313" key="4">
    <source>
        <dbReference type="Proteomes" id="UP000324091"/>
    </source>
</evidence>
<dbReference type="SUPFAM" id="SSF63411">
    <property type="entry name" value="LuxS/MPP-like metallohydrolase"/>
    <property type="match status" value="1"/>
</dbReference>
<reference evidence="3 4" key="1">
    <citation type="submission" date="2019-04" db="EMBL/GenBank/DDBJ databases">
        <title>Chromosome genome assembly for Takifugu flavidus.</title>
        <authorList>
            <person name="Xiao S."/>
        </authorList>
    </citation>
    <scope>NUCLEOTIDE SEQUENCE [LARGE SCALE GENOMIC DNA]</scope>
    <source>
        <strain evidence="3">HTHZ2018</strain>
        <tissue evidence="3">Muscle</tissue>
    </source>
</reference>
<feature type="chain" id="PRO_5022752608" evidence="2">
    <location>
        <begin position="19"/>
        <end position="104"/>
    </location>
</feature>
<evidence type="ECO:0000313" key="3">
    <source>
        <dbReference type="EMBL" id="TWW63406.1"/>
    </source>
</evidence>
<comment type="caution">
    <text evidence="3">The sequence shown here is derived from an EMBL/GenBank/DDBJ whole genome shotgun (WGS) entry which is preliminary data.</text>
</comment>
<organism evidence="3 4">
    <name type="scientific">Takifugu flavidus</name>
    <name type="common">sansaifugu</name>
    <dbReference type="NCBI Taxonomy" id="433684"/>
    <lineage>
        <taxon>Eukaryota</taxon>
        <taxon>Metazoa</taxon>
        <taxon>Chordata</taxon>
        <taxon>Craniata</taxon>
        <taxon>Vertebrata</taxon>
        <taxon>Euteleostomi</taxon>
        <taxon>Actinopterygii</taxon>
        <taxon>Neopterygii</taxon>
        <taxon>Teleostei</taxon>
        <taxon>Neoteleostei</taxon>
        <taxon>Acanthomorphata</taxon>
        <taxon>Eupercaria</taxon>
        <taxon>Tetraodontiformes</taxon>
        <taxon>Tetradontoidea</taxon>
        <taxon>Tetraodontidae</taxon>
        <taxon>Takifugu</taxon>
    </lineage>
</organism>
<proteinExistence type="predicted"/>
<name>A0A5C6N7Q2_9TELE</name>
<evidence type="ECO:0000256" key="1">
    <source>
        <dbReference type="SAM" id="MobiDB-lite"/>
    </source>
</evidence>
<dbReference type="EMBL" id="RHFK02000016">
    <property type="protein sequence ID" value="TWW63406.1"/>
    <property type="molecule type" value="Genomic_DNA"/>
</dbReference>